<dbReference type="GO" id="GO:0098609">
    <property type="term" value="P:cell-cell adhesion"/>
    <property type="evidence" value="ECO:0007669"/>
    <property type="project" value="TreeGrafter"/>
</dbReference>
<keyword evidence="3" id="KW-0812">Transmembrane</keyword>
<dbReference type="SUPFAM" id="SSF50156">
    <property type="entry name" value="PDZ domain-like"/>
    <property type="match status" value="1"/>
</dbReference>
<dbReference type="GO" id="GO:0045197">
    <property type="term" value="P:establishment or maintenance of epithelial cell apical/basal polarity"/>
    <property type="evidence" value="ECO:0007669"/>
    <property type="project" value="TreeGrafter"/>
</dbReference>
<evidence type="ECO:0000259" key="4">
    <source>
        <dbReference type="PROSITE" id="PS50106"/>
    </source>
</evidence>
<feature type="transmembrane region" description="Helical" evidence="3">
    <location>
        <begin position="135"/>
        <end position="152"/>
    </location>
</feature>
<dbReference type="GO" id="GO:0097120">
    <property type="term" value="P:receptor localization to synapse"/>
    <property type="evidence" value="ECO:0007669"/>
    <property type="project" value="TreeGrafter"/>
</dbReference>
<sequence length="160" mass="17371">MVYQPENSVSSETPQLQNIGQIKDIVIRKDEKQGFGINIVGGVDKQYLPGHSGIFISRIRREGIEGIAEGDRILAVNGQKLNKMTHEDVTNLLKGLSGDCTFTIESNAERKIEMNNSKNCCNNTQLSLGNVAENVLIGIGFGILVALGFVGFKRLSHGGL</sequence>
<dbReference type="WBParaSite" id="MhA1_Contig2011.frz3.gene1">
    <property type="protein sequence ID" value="MhA1_Contig2011.frz3.gene1"/>
    <property type="gene ID" value="MhA1_Contig2011.frz3.gene1"/>
</dbReference>
<dbReference type="GO" id="GO:0016323">
    <property type="term" value="C:basolateral plasma membrane"/>
    <property type="evidence" value="ECO:0007669"/>
    <property type="project" value="TreeGrafter"/>
</dbReference>
<accession>A0A1I8BDJ9</accession>
<dbReference type="PANTHER" id="PTHR23119:SF51">
    <property type="entry name" value="DISKS LARGE 1 TUMOR SUPPRESSOR PROTEIN"/>
    <property type="match status" value="1"/>
</dbReference>
<dbReference type="GO" id="GO:0043113">
    <property type="term" value="P:receptor clustering"/>
    <property type="evidence" value="ECO:0007669"/>
    <property type="project" value="TreeGrafter"/>
</dbReference>
<dbReference type="InterPro" id="IPR050614">
    <property type="entry name" value="Synaptic_Scaffolding_LAP-MAGUK"/>
</dbReference>
<dbReference type="Pfam" id="PF00595">
    <property type="entry name" value="PDZ"/>
    <property type="match status" value="1"/>
</dbReference>
<keyword evidence="3" id="KW-1133">Transmembrane helix</keyword>
<evidence type="ECO:0000256" key="3">
    <source>
        <dbReference type="SAM" id="Phobius"/>
    </source>
</evidence>
<dbReference type="OMA" id="KNCCNNT"/>
<dbReference type="Gene3D" id="2.30.42.10">
    <property type="match status" value="1"/>
</dbReference>
<dbReference type="GO" id="GO:0019901">
    <property type="term" value="F:protein kinase binding"/>
    <property type="evidence" value="ECO:0007669"/>
    <property type="project" value="TreeGrafter"/>
</dbReference>
<evidence type="ECO:0000256" key="1">
    <source>
        <dbReference type="ARBA" id="ARBA00004370"/>
    </source>
</evidence>
<organism evidence="5 6">
    <name type="scientific">Meloidogyne hapla</name>
    <name type="common">Root-knot nematode worm</name>
    <dbReference type="NCBI Taxonomy" id="6305"/>
    <lineage>
        <taxon>Eukaryota</taxon>
        <taxon>Metazoa</taxon>
        <taxon>Ecdysozoa</taxon>
        <taxon>Nematoda</taxon>
        <taxon>Chromadorea</taxon>
        <taxon>Rhabditida</taxon>
        <taxon>Tylenchina</taxon>
        <taxon>Tylenchomorpha</taxon>
        <taxon>Tylenchoidea</taxon>
        <taxon>Meloidogynidae</taxon>
        <taxon>Meloidogyninae</taxon>
        <taxon>Meloidogyne</taxon>
    </lineage>
</organism>
<comment type="subcellular location">
    <subcellularLocation>
        <location evidence="1">Membrane</location>
    </subcellularLocation>
</comment>
<feature type="domain" description="PDZ" evidence="4">
    <location>
        <begin position="24"/>
        <end position="108"/>
    </location>
</feature>
<dbReference type="GO" id="GO:0030054">
    <property type="term" value="C:cell junction"/>
    <property type="evidence" value="ECO:0007669"/>
    <property type="project" value="TreeGrafter"/>
</dbReference>
<keyword evidence="5" id="KW-1185">Reference proteome</keyword>
<dbReference type="InterPro" id="IPR036034">
    <property type="entry name" value="PDZ_sf"/>
</dbReference>
<evidence type="ECO:0000313" key="5">
    <source>
        <dbReference type="Proteomes" id="UP000095281"/>
    </source>
</evidence>
<evidence type="ECO:0000256" key="2">
    <source>
        <dbReference type="ARBA" id="ARBA00023136"/>
    </source>
</evidence>
<dbReference type="InterPro" id="IPR001478">
    <property type="entry name" value="PDZ"/>
</dbReference>
<name>A0A1I8BDJ9_MELHA</name>
<evidence type="ECO:0000313" key="6">
    <source>
        <dbReference type="WBParaSite" id="MhA1_Contig2011.frz3.gene1"/>
    </source>
</evidence>
<proteinExistence type="predicted"/>
<protein>
    <submittedName>
        <fullName evidence="6">PDZ domain-containing protein</fullName>
    </submittedName>
</protein>
<dbReference type="PROSITE" id="PS50106">
    <property type="entry name" value="PDZ"/>
    <property type="match status" value="1"/>
</dbReference>
<reference evidence="6" key="1">
    <citation type="submission" date="2016-11" db="UniProtKB">
        <authorList>
            <consortium name="WormBaseParasite"/>
        </authorList>
    </citation>
    <scope>IDENTIFICATION</scope>
</reference>
<keyword evidence="2 3" id="KW-0472">Membrane</keyword>
<dbReference type="AlphaFoldDB" id="A0A1I8BDJ9"/>
<dbReference type="SMART" id="SM00228">
    <property type="entry name" value="PDZ"/>
    <property type="match status" value="1"/>
</dbReference>
<dbReference type="Proteomes" id="UP000095281">
    <property type="component" value="Unplaced"/>
</dbReference>
<dbReference type="PANTHER" id="PTHR23119">
    <property type="entry name" value="DISCS LARGE"/>
    <property type="match status" value="1"/>
</dbReference>